<name>U5QCH9_GLOK1</name>
<evidence type="ECO:0000256" key="12">
    <source>
        <dbReference type="ARBA" id="ARBA00049091"/>
    </source>
</evidence>
<comment type="catalytic activity">
    <reaction evidence="12">
        <text>a hydroperoxide + [thioredoxin]-dithiol = an alcohol + [thioredoxin]-disulfide + H2O</text>
        <dbReference type="Rhea" id="RHEA:62620"/>
        <dbReference type="Rhea" id="RHEA-COMP:10698"/>
        <dbReference type="Rhea" id="RHEA-COMP:10700"/>
        <dbReference type="ChEBI" id="CHEBI:15377"/>
        <dbReference type="ChEBI" id="CHEBI:29950"/>
        <dbReference type="ChEBI" id="CHEBI:30879"/>
        <dbReference type="ChEBI" id="CHEBI:35924"/>
        <dbReference type="ChEBI" id="CHEBI:50058"/>
        <dbReference type="EC" id="1.11.1.24"/>
    </reaction>
</comment>
<accession>U5QCH9</accession>
<evidence type="ECO:0000256" key="10">
    <source>
        <dbReference type="ARBA" id="ARBA00038489"/>
    </source>
</evidence>
<dbReference type="GO" id="GO:0005737">
    <property type="term" value="C:cytoplasm"/>
    <property type="evidence" value="ECO:0007669"/>
    <property type="project" value="TreeGrafter"/>
</dbReference>
<evidence type="ECO:0000256" key="9">
    <source>
        <dbReference type="ARBA" id="ARBA00032824"/>
    </source>
</evidence>
<dbReference type="InterPro" id="IPR000866">
    <property type="entry name" value="AhpC/TSA"/>
</dbReference>
<dbReference type="FunFam" id="3.40.30.10:FF:000007">
    <property type="entry name" value="Thioredoxin-dependent thiol peroxidase"/>
    <property type="match status" value="1"/>
</dbReference>
<dbReference type="InterPro" id="IPR024706">
    <property type="entry name" value="Peroxiredoxin_AhpC-typ"/>
</dbReference>
<dbReference type="HOGENOM" id="CLU_042529_14_2_3"/>
<dbReference type="PANTHER" id="PTHR42801">
    <property type="entry name" value="THIOREDOXIN-DEPENDENT PEROXIDE REDUCTASE"/>
    <property type="match status" value="1"/>
</dbReference>
<dbReference type="Proteomes" id="UP000017396">
    <property type="component" value="Chromosome"/>
</dbReference>
<dbReference type="GO" id="GO:0034599">
    <property type="term" value="P:cellular response to oxidative stress"/>
    <property type="evidence" value="ECO:0007669"/>
    <property type="project" value="TreeGrafter"/>
</dbReference>
<dbReference type="EMBL" id="CP003587">
    <property type="protein sequence ID" value="AGY56622.1"/>
    <property type="molecule type" value="Genomic_DNA"/>
</dbReference>
<evidence type="ECO:0000256" key="6">
    <source>
        <dbReference type="ARBA" id="ARBA00023002"/>
    </source>
</evidence>
<proteinExistence type="inferred from homology"/>
<dbReference type="OrthoDB" id="9801080at2"/>
<evidence type="ECO:0000256" key="3">
    <source>
        <dbReference type="ARBA" id="ARBA00013017"/>
    </source>
</evidence>
<dbReference type="STRING" id="1183438.GKIL_0375"/>
<dbReference type="GO" id="GO:0045454">
    <property type="term" value="P:cell redox homeostasis"/>
    <property type="evidence" value="ECO:0007669"/>
    <property type="project" value="TreeGrafter"/>
</dbReference>
<keyword evidence="4 16" id="KW-0575">Peroxidase</keyword>
<organism evidence="16 17">
    <name type="scientific">Gloeobacter kilaueensis (strain ATCC BAA-2537 / CCAP 1431/1 / ULC 316 / JS1)</name>
    <dbReference type="NCBI Taxonomy" id="1183438"/>
    <lineage>
        <taxon>Bacteria</taxon>
        <taxon>Bacillati</taxon>
        <taxon>Cyanobacteriota</taxon>
        <taxon>Cyanophyceae</taxon>
        <taxon>Gloeobacterales</taxon>
        <taxon>Gloeobacteraceae</taxon>
        <taxon>Gloeobacter</taxon>
    </lineage>
</organism>
<evidence type="ECO:0000256" key="11">
    <source>
        <dbReference type="ARBA" id="ARBA00041373"/>
    </source>
</evidence>
<keyword evidence="8" id="KW-0676">Redox-active center</keyword>
<evidence type="ECO:0000313" key="16">
    <source>
        <dbReference type="EMBL" id="AGY56622.1"/>
    </source>
</evidence>
<keyword evidence="5" id="KW-0049">Antioxidant</keyword>
<comment type="subunit">
    <text evidence="2">Monomer.</text>
</comment>
<dbReference type="InterPro" id="IPR036249">
    <property type="entry name" value="Thioredoxin-like_sf"/>
</dbReference>
<dbReference type="eggNOG" id="COG1225">
    <property type="taxonomic scope" value="Bacteria"/>
</dbReference>
<dbReference type="Pfam" id="PF00578">
    <property type="entry name" value="AhpC-TSA"/>
    <property type="match status" value="1"/>
</dbReference>
<dbReference type="PROSITE" id="PS51352">
    <property type="entry name" value="THIOREDOXIN_2"/>
    <property type="match status" value="1"/>
</dbReference>
<dbReference type="EC" id="1.11.1.24" evidence="3"/>
<evidence type="ECO:0000256" key="2">
    <source>
        <dbReference type="ARBA" id="ARBA00011245"/>
    </source>
</evidence>
<keyword evidence="6 16" id="KW-0560">Oxidoreductase</keyword>
<comment type="similarity">
    <text evidence="10">Belongs to the peroxiredoxin family. BCP/PrxQ subfamily.</text>
</comment>
<evidence type="ECO:0000256" key="14">
    <source>
        <dbReference type="SAM" id="SignalP"/>
    </source>
</evidence>
<dbReference type="KEGG" id="glj:GKIL_0375"/>
<dbReference type="AlphaFoldDB" id="U5QCH9"/>
<evidence type="ECO:0000256" key="13">
    <source>
        <dbReference type="PIRSR" id="PIRSR000239-1"/>
    </source>
</evidence>
<evidence type="ECO:0000256" key="4">
    <source>
        <dbReference type="ARBA" id="ARBA00022559"/>
    </source>
</evidence>
<dbReference type="InterPro" id="IPR013766">
    <property type="entry name" value="Thioredoxin_domain"/>
</dbReference>
<feature type="chain" id="PRO_5004663845" description="thioredoxin-dependent peroxiredoxin" evidence="14">
    <location>
        <begin position="24"/>
        <end position="179"/>
    </location>
</feature>
<dbReference type="RefSeq" id="WP_023171641.1">
    <property type="nucleotide sequence ID" value="NC_022600.1"/>
</dbReference>
<feature type="active site" description="Cysteine sulfenic acid (-SOH) intermediate; for peroxidase activity" evidence="13">
    <location>
        <position position="67"/>
    </location>
</feature>
<evidence type="ECO:0000256" key="1">
    <source>
        <dbReference type="ARBA" id="ARBA00003330"/>
    </source>
</evidence>
<feature type="domain" description="Thioredoxin" evidence="15">
    <location>
        <begin position="25"/>
        <end position="174"/>
    </location>
</feature>
<evidence type="ECO:0000256" key="5">
    <source>
        <dbReference type="ARBA" id="ARBA00022862"/>
    </source>
</evidence>
<protein>
    <recommendedName>
        <fullName evidence="3">thioredoxin-dependent peroxiredoxin</fullName>
        <ecNumber evidence="3">1.11.1.24</ecNumber>
    </recommendedName>
    <alternativeName>
        <fullName evidence="11">Bacterioferritin comigratory protein</fullName>
    </alternativeName>
    <alternativeName>
        <fullName evidence="9">Thioredoxin peroxidase</fullName>
    </alternativeName>
</protein>
<dbReference type="PANTHER" id="PTHR42801:SF4">
    <property type="entry name" value="AHPC_TSA FAMILY PROTEIN"/>
    <property type="match status" value="1"/>
</dbReference>
<dbReference type="GO" id="GO:0008379">
    <property type="term" value="F:thioredoxin peroxidase activity"/>
    <property type="evidence" value="ECO:0007669"/>
    <property type="project" value="TreeGrafter"/>
</dbReference>
<evidence type="ECO:0000256" key="7">
    <source>
        <dbReference type="ARBA" id="ARBA00023157"/>
    </source>
</evidence>
<dbReference type="CDD" id="cd03017">
    <property type="entry name" value="PRX_BCP"/>
    <property type="match status" value="1"/>
</dbReference>
<evidence type="ECO:0000259" key="15">
    <source>
        <dbReference type="PROSITE" id="PS51352"/>
    </source>
</evidence>
<dbReference type="SUPFAM" id="SSF52833">
    <property type="entry name" value="Thioredoxin-like"/>
    <property type="match status" value="1"/>
</dbReference>
<dbReference type="PIRSF" id="PIRSF000239">
    <property type="entry name" value="AHPC"/>
    <property type="match status" value="1"/>
</dbReference>
<sequence length="179" mass="19581">MYKKRFLSLALALALSPLTPLLAAPEPGQPAPDFVLPVAADKSVSLKDFRGRWLVLYFYPKDMTRGCTIEAQRFQRDLSQYKQLNTEVLGVSADALDSHSLFSKKEGLTFPLASDVGGKTARAYDSWYGTGDVGRASRNTYLIDPTGRIAKVFTGVDPTGHSEEVLAALKQAQVEAKAR</sequence>
<keyword evidence="14" id="KW-0732">Signal</keyword>
<reference evidence="16 17" key="1">
    <citation type="journal article" date="2013" name="PLoS ONE">
        <title>Cultivation and Complete Genome Sequencing of Gloeobacter kilaueensis sp. nov., from a Lava Cave in Kilauea Caldera, Hawai'i.</title>
        <authorList>
            <person name="Saw J.H."/>
            <person name="Schatz M."/>
            <person name="Brown M.V."/>
            <person name="Kunkel D.D."/>
            <person name="Foster J.S."/>
            <person name="Shick H."/>
            <person name="Christensen S."/>
            <person name="Hou S."/>
            <person name="Wan X."/>
            <person name="Donachie S.P."/>
        </authorList>
    </citation>
    <scope>NUCLEOTIDE SEQUENCE [LARGE SCALE GENOMIC DNA]</scope>
    <source>
        <strain evidence="17">JS</strain>
    </source>
</reference>
<keyword evidence="17" id="KW-1185">Reference proteome</keyword>
<evidence type="ECO:0000313" key="17">
    <source>
        <dbReference type="Proteomes" id="UP000017396"/>
    </source>
</evidence>
<keyword evidence="7" id="KW-1015">Disulfide bond</keyword>
<gene>
    <name evidence="16" type="primary">bcp</name>
    <name evidence="16" type="ORF">GKIL_0375</name>
</gene>
<feature type="signal peptide" evidence="14">
    <location>
        <begin position="1"/>
        <end position="23"/>
    </location>
</feature>
<dbReference type="PATRIC" id="fig|1183438.3.peg.377"/>
<dbReference type="InterPro" id="IPR050924">
    <property type="entry name" value="Peroxiredoxin_BCP/PrxQ"/>
</dbReference>
<dbReference type="Gene3D" id="3.40.30.10">
    <property type="entry name" value="Glutaredoxin"/>
    <property type="match status" value="1"/>
</dbReference>
<comment type="function">
    <text evidence="1">Thiol-specific peroxidase that catalyzes the reduction of hydrogen peroxide and organic hydroperoxides to water and alcohols, respectively. Plays a role in cell protection against oxidative stress by detoxifying peroxides and as sensor of hydrogen peroxide-mediated signaling events.</text>
</comment>
<evidence type="ECO:0000256" key="8">
    <source>
        <dbReference type="ARBA" id="ARBA00023284"/>
    </source>
</evidence>